<gene>
    <name evidence="1" type="ORF">JD844_023078</name>
</gene>
<dbReference type="PANTHER" id="PTHR21632">
    <property type="entry name" value="REGULATORY PROTEIN ZESTE"/>
    <property type="match status" value="1"/>
</dbReference>
<evidence type="ECO:0000313" key="1">
    <source>
        <dbReference type="EMBL" id="KAH0621596.1"/>
    </source>
</evidence>
<keyword evidence="2" id="KW-1185">Reference proteome</keyword>
<sequence>MLLLAARPARLAAFPTSLSDCQTPTGWNCSGYDDRENDLFLCDTNTCKFDGECLRIGDTVTCVCQFK</sequence>
<evidence type="ECO:0000313" key="2">
    <source>
        <dbReference type="Proteomes" id="UP000826234"/>
    </source>
</evidence>
<protein>
    <submittedName>
        <fullName evidence="1">Uncharacterized protein</fullName>
    </submittedName>
</protein>
<dbReference type="Proteomes" id="UP000826234">
    <property type="component" value="Unassembled WGS sequence"/>
</dbReference>
<organism evidence="1 2">
    <name type="scientific">Phrynosoma platyrhinos</name>
    <name type="common">Desert horned lizard</name>
    <dbReference type="NCBI Taxonomy" id="52577"/>
    <lineage>
        <taxon>Eukaryota</taxon>
        <taxon>Metazoa</taxon>
        <taxon>Chordata</taxon>
        <taxon>Craniata</taxon>
        <taxon>Vertebrata</taxon>
        <taxon>Euteleostomi</taxon>
        <taxon>Lepidosauria</taxon>
        <taxon>Squamata</taxon>
        <taxon>Bifurcata</taxon>
        <taxon>Unidentata</taxon>
        <taxon>Episquamata</taxon>
        <taxon>Toxicofera</taxon>
        <taxon>Iguania</taxon>
        <taxon>Phrynosomatidae</taxon>
        <taxon>Phrynosomatinae</taxon>
        <taxon>Phrynosoma</taxon>
    </lineage>
</organism>
<reference evidence="1 2" key="1">
    <citation type="journal article" date="2022" name="Gigascience">
        <title>A chromosome-level genome assembly and annotation of the desert horned lizard, Phrynosoma platyrhinos, provides insight into chromosomal rearrangements among reptiles.</title>
        <authorList>
            <person name="Koochekian N."/>
            <person name="Ascanio A."/>
            <person name="Farleigh K."/>
            <person name="Card D.C."/>
            <person name="Schield D.R."/>
            <person name="Castoe T.A."/>
            <person name="Jezkova T."/>
        </authorList>
    </citation>
    <scope>NUCLEOTIDE SEQUENCE [LARGE SCALE GENOMIC DNA]</scope>
    <source>
        <strain evidence="1">NK-2021</strain>
    </source>
</reference>
<dbReference type="PANTHER" id="PTHR21632:SF5">
    <property type="entry name" value="TOMOREGULIN-2 ISOFORM X1"/>
    <property type="match status" value="1"/>
</dbReference>
<comment type="caution">
    <text evidence="1">The sequence shown here is derived from an EMBL/GenBank/DDBJ whole genome shotgun (WGS) entry which is preliminary data.</text>
</comment>
<dbReference type="EMBL" id="JAIPUX010003289">
    <property type="protein sequence ID" value="KAH0621596.1"/>
    <property type="molecule type" value="Genomic_DNA"/>
</dbReference>
<accession>A0ABQ7SVY1</accession>
<proteinExistence type="predicted"/>
<name>A0ABQ7SVY1_PHRPL</name>
<feature type="non-terminal residue" evidence="1">
    <location>
        <position position="67"/>
    </location>
</feature>